<comment type="subcellular location">
    <subcellularLocation>
        <location evidence="1">Cell membrane</location>
        <topology evidence="1">Multi-pass membrane protein</topology>
    </subcellularLocation>
</comment>
<dbReference type="SMR" id="A0A6P1E7X5"/>
<feature type="transmembrane region" description="Helical" evidence="7">
    <location>
        <begin position="7"/>
        <end position="26"/>
    </location>
</feature>
<evidence type="ECO:0000256" key="2">
    <source>
        <dbReference type="ARBA" id="ARBA00006448"/>
    </source>
</evidence>
<comment type="similarity">
    <text evidence="2">Belongs to the UPF0702 family.</text>
</comment>
<evidence type="ECO:0000256" key="6">
    <source>
        <dbReference type="ARBA" id="ARBA00023136"/>
    </source>
</evidence>
<dbReference type="Pfam" id="PF04239">
    <property type="entry name" value="DUF421"/>
    <property type="match status" value="1"/>
</dbReference>
<sequence>MFTYSDVMLKLIVGFVFITLLINLTGKGNLAPTSAMDQLQNYVLGGIVGGVIYNPAITMAQFIVILLLWSLLIMVTRYLKTHIHWFGKFVEGDPITIVRNGKLLVENCLRANLSAKDVDFKLRTAGVYDIAEVKRAIVEQNGSVTVLRFGAGSIRYPVIIDGQVDPDVLDMMDKDQSWLDTELKQHGIDNIKDVYMATFRNSKLEIVKYDQKDE</sequence>
<dbReference type="EMBL" id="CP047121">
    <property type="protein sequence ID" value="QHB50803.1"/>
    <property type="molecule type" value="Genomic_DNA"/>
</dbReference>
<dbReference type="InterPro" id="IPR023090">
    <property type="entry name" value="UPF0702_alpha/beta_dom_sf"/>
</dbReference>
<evidence type="ECO:0000256" key="5">
    <source>
        <dbReference type="ARBA" id="ARBA00022989"/>
    </source>
</evidence>
<evidence type="ECO:0000313" key="10">
    <source>
        <dbReference type="EMBL" id="QHB50803.1"/>
    </source>
</evidence>
<dbReference type="InterPro" id="IPR007353">
    <property type="entry name" value="DUF421"/>
</dbReference>
<dbReference type="InterPro" id="IPR048454">
    <property type="entry name" value="YetF_N"/>
</dbReference>
<dbReference type="PANTHER" id="PTHR34582">
    <property type="entry name" value="UPF0702 TRANSMEMBRANE PROTEIN YCAP"/>
    <property type="match status" value="1"/>
</dbReference>
<feature type="domain" description="YetF C-terminal" evidence="8">
    <location>
        <begin position="82"/>
        <end position="199"/>
    </location>
</feature>
<keyword evidence="5 7" id="KW-1133">Transmembrane helix</keyword>
<evidence type="ECO:0000259" key="9">
    <source>
        <dbReference type="Pfam" id="PF20730"/>
    </source>
</evidence>
<dbReference type="GO" id="GO:0005886">
    <property type="term" value="C:plasma membrane"/>
    <property type="evidence" value="ECO:0007669"/>
    <property type="project" value="UniProtKB-SubCell"/>
</dbReference>
<evidence type="ECO:0000256" key="1">
    <source>
        <dbReference type="ARBA" id="ARBA00004651"/>
    </source>
</evidence>
<evidence type="ECO:0000256" key="3">
    <source>
        <dbReference type="ARBA" id="ARBA00022475"/>
    </source>
</evidence>
<protein>
    <submittedName>
        <fullName evidence="10">DUF421 domain-containing protein</fullName>
    </submittedName>
</protein>
<keyword evidence="6 7" id="KW-0472">Membrane</keyword>
<dbReference type="RefSeq" id="WP_003551196.1">
    <property type="nucleotide sequence ID" value="NZ_CABKOL010000106.1"/>
</dbReference>
<evidence type="ECO:0000259" key="8">
    <source>
        <dbReference type="Pfam" id="PF04239"/>
    </source>
</evidence>
<evidence type="ECO:0000313" key="11">
    <source>
        <dbReference type="Proteomes" id="UP000465035"/>
    </source>
</evidence>
<keyword evidence="3" id="KW-1003">Cell membrane</keyword>
<dbReference type="Proteomes" id="UP000465035">
    <property type="component" value="Chromosome"/>
</dbReference>
<proteinExistence type="inferred from homology"/>
<name>A0A6P1E7X5_LENHI</name>
<accession>A0A6P1E7X5</accession>
<keyword evidence="4 7" id="KW-0812">Transmembrane</keyword>
<feature type="transmembrane region" description="Helical" evidence="7">
    <location>
        <begin position="46"/>
        <end position="72"/>
    </location>
</feature>
<reference evidence="10 11" key="1">
    <citation type="submission" date="2019-12" db="EMBL/GenBank/DDBJ databases">
        <title>Lactobacillus hilgardii FLUB.</title>
        <authorList>
            <person name="Gustaw K."/>
        </authorList>
    </citation>
    <scope>NUCLEOTIDE SEQUENCE [LARGE SCALE GENOMIC DNA]</scope>
    <source>
        <strain evidence="10 11">FLUB</strain>
    </source>
</reference>
<dbReference type="Pfam" id="PF20730">
    <property type="entry name" value="YetF_N"/>
    <property type="match status" value="1"/>
</dbReference>
<dbReference type="AlphaFoldDB" id="A0A6P1E7X5"/>
<organism evidence="10 11">
    <name type="scientific">Lentilactobacillus hilgardii</name>
    <name type="common">Lactobacillus hilgardii</name>
    <dbReference type="NCBI Taxonomy" id="1588"/>
    <lineage>
        <taxon>Bacteria</taxon>
        <taxon>Bacillati</taxon>
        <taxon>Bacillota</taxon>
        <taxon>Bacilli</taxon>
        <taxon>Lactobacillales</taxon>
        <taxon>Lactobacillaceae</taxon>
        <taxon>Lentilactobacillus</taxon>
    </lineage>
</organism>
<evidence type="ECO:0000256" key="7">
    <source>
        <dbReference type="SAM" id="Phobius"/>
    </source>
</evidence>
<dbReference type="GeneID" id="69056828"/>
<dbReference type="PANTHER" id="PTHR34582:SF6">
    <property type="entry name" value="UPF0702 TRANSMEMBRANE PROTEIN YCAP"/>
    <property type="match status" value="1"/>
</dbReference>
<feature type="domain" description="YetF-like N-terminal transmembrane" evidence="9">
    <location>
        <begin position="4"/>
        <end position="79"/>
    </location>
</feature>
<dbReference type="Gene3D" id="3.30.240.20">
    <property type="entry name" value="bsu07140 like domains"/>
    <property type="match status" value="2"/>
</dbReference>
<gene>
    <name evidence="10" type="ORF">GQR93_00495</name>
</gene>
<evidence type="ECO:0000256" key="4">
    <source>
        <dbReference type="ARBA" id="ARBA00022692"/>
    </source>
</evidence>